<evidence type="ECO:0000256" key="1">
    <source>
        <dbReference type="SAM" id="Phobius"/>
    </source>
</evidence>
<evidence type="ECO:0000313" key="2">
    <source>
        <dbReference type="EMBL" id="GIM66706.1"/>
    </source>
</evidence>
<accession>A0A919S8I6</accession>
<keyword evidence="1" id="KW-0472">Membrane</keyword>
<proteinExistence type="predicted"/>
<dbReference type="EMBL" id="BOQL01000021">
    <property type="protein sequence ID" value="GIM66706.1"/>
    <property type="molecule type" value="Genomic_DNA"/>
</dbReference>
<sequence>MVSDLVTSSTAADPRLLRAYRRLLRAYPPGPRRDELLDTLVESAPPGRRRPRLREMVNLLWHGSRARLGRPKSRGIVVLTLLVAVAGGCLGAGVANWVGWHAVEPLPTGAEAAEISETVFPGLTVWGGGEAARVVSQSDGEGIEYGYAVSWVKHTAATRDVAAYTAGVRARLEAAGWTVTGVDPPLDQTNVVDADPADRSESFTATRGRLGLRFNDYYWAGRPAYDGDGNATYYLWQEPPSWLLTVTWLGFLPGAFLAWLLTGWASRRLEPNPGITAPVAVGAVLAVLCVVPATLLALSSDGRADETAAPSWQGLAFSLRTPAVLFGLLAALLLFLAAVQRPPRRLPQWQRQATRGLDLARRRPVAAVALAAVTSLLTGLGLYALVTQQLLPGSCTPAVPSGIVDPPSARTSDKARVFIDRQATEDQRNLAQAAIWRGMGGSPEFAGDPRAPGFLSAYCSHGRVDSEVAERLPSHWSVELTSPGLFRGLAAEMMAMPGVVAVQHVPD</sequence>
<feature type="transmembrane region" description="Helical" evidence="1">
    <location>
        <begin position="242"/>
        <end position="265"/>
    </location>
</feature>
<comment type="caution">
    <text evidence="2">The sequence shown here is derived from an EMBL/GenBank/DDBJ whole genome shotgun (WGS) entry which is preliminary data.</text>
</comment>
<feature type="transmembrane region" description="Helical" evidence="1">
    <location>
        <begin position="277"/>
        <end position="299"/>
    </location>
</feature>
<protein>
    <submittedName>
        <fullName evidence="2">Uncharacterized protein</fullName>
    </submittedName>
</protein>
<keyword evidence="1" id="KW-1133">Transmembrane helix</keyword>
<gene>
    <name evidence="2" type="ORF">Aau02nite_24080</name>
</gene>
<keyword evidence="3" id="KW-1185">Reference proteome</keyword>
<feature type="transmembrane region" description="Helical" evidence="1">
    <location>
        <begin position="319"/>
        <end position="339"/>
    </location>
</feature>
<name>A0A919S8I6_9ACTN</name>
<organism evidence="2 3">
    <name type="scientific">Actinoplanes auranticolor</name>
    <dbReference type="NCBI Taxonomy" id="47988"/>
    <lineage>
        <taxon>Bacteria</taxon>
        <taxon>Bacillati</taxon>
        <taxon>Actinomycetota</taxon>
        <taxon>Actinomycetes</taxon>
        <taxon>Micromonosporales</taxon>
        <taxon>Micromonosporaceae</taxon>
        <taxon>Actinoplanes</taxon>
    </lineage>
</organism>
<dbReference type="AlphaFoldDB" id="A0A919S8I6"/>
<feature type="transmembrane region" description="Helical" evidence="1">
    <location>
        <begin position="75"/>
        <end position="98"/>
    </location>
</feature>
<evidence type="ECO:0000313" key="3">
    <source>
        <dbReference type="Proteomes" id="UP000681340"/>
    </source>
</evidence>
<keyword evidence="1" id="KW-0812">Transmembrane</keyword>
<reference evidence="2" key="1">
    <citation type="submission" date="2021-03" db="EMBL/GenBank/DDBJ databases">
        <title>Whole genome shotgun sequence of Actinoplanes auranticolor NBRC 12245.</title>
        <authorList>
            <person name="Komaki H."/>
            <person name="Tamura T."/>
        </authorList>
    </citation>
    <scope>NUCLEOTIDE SEQUENCE</scope>
    <source>
        <strain evidence="2">NBRC 12245</strain>
    </source>
</reference>
<feature type="transmembrane region" description="Helical" evidence="1">
    <location>
        <begin position="365"/>
        <end position="386"/>
    </location>
</feature>
<dbReference type="Proteomes" id="UP000681340">
    <property type="component" value="Unassembled WGS sequence"/>
</dbReference>
<dbReference type="RefSeq" id="WP_212988442.1">
    <property type="nucleotide sequence ID" value="NZ_BAABEA010000019.1"/>
</dbReference>